<name>A0A8H5FMN1_9AGAR</name>
<comment type="caution">
    <text evidence="1">The sequence shown here is derived from an EMBL/GenBank/DDBJ whole genome shotgun (WGS) entry which is preliminary data.</text>
</comment>
<keyword evidence="2" id="KW-1185">Reference proteome</keyword>
<dbReference type="Proteomes" id="UP000541558">
    <property type="component" value="Unassembled WGS sequence"/>
</dbReference>
<accession>A0A8H5FMN1</accession>
<dbReference type="EMBL" id="JAACJK010000001">
    <property type="protein sequence ID" value="KAF5342058.1"/>
    <property type="molecule type" value="Genomic_DNA"/>
</dbReference>
<evidence type="ECO:0000313" key="1">
    <source>
        <dbReference type="EMBL" id="KAF5342058.1"/>
    </source>
</evidence>
<reference evidence="1 2" key="1">
    <citation type="journal article" date="2020" name="ISME J.">
        <title>Uncovering the hidden diversity of litter-decomposition mechanisms in mushroom-forming fungi.</title>
        <authorList>
            <person name="Floudas D."/>
            <person name="Bentzer J."/>
            <person name="Ahren D."/>
            <person name="Johansson T."/>
            <person name="Persson P."/>
            <person name="Tunlid A."/>
        </authorList>
    </citation>
    <scope>NUCLEOTIDE SEQUENCE [LARGE SCALE GENOMIC DNA]</scope>
    <source>
        <strain evidence="1 2">CBS 175.51</strain>
    </source>
</reference>
<protein>
    <submittedName>
        <fullName evidence="1">Uncharacterized protein</fullName>
    </submittedName>
</protein>
<dbReference type="AlphaFoldDB" id="A0A8H5FMN1"/>
<proteinExistence type="predicted"/>
<gene>
    <name evidence="1" type="ORF">D9611_002076</name>
</gene>
<dbReference type="OrthoDB" id="2677978at2759"/>
<sequence length="81" mass="8904">MSTKVLRQWCIVIQLAKISGFSYIITTASLKHTEYLKSNRRRRPAGEGLPAKVKYAYDAIGDVEASFRFALVPGGTVATAN</sequence>
<evidence type="ECO:0000313" key="2">
    <source>
        <dbReference type="Proteomes" id="UP000541558"/>
    </source>
</evidence>
<organism evidence="1 2">
    <name type="scientific">Ephemerocybe angulata</name>
    <dbReference type="NCBI Taxonomy" id="980116"/>
    <lineage>
        <taxon>Eukaryota</taxon>
        <taxon>Fungi</taxon>
        <taxon>Dikarya</taxon>
        <taxon>Basidiomycota</taxon>
        <taxon>Agaricomycotina</taxon>
        <taxon>Agaricomycetes</taxon>
        <taxon>Agaricomycetidae</taxon>
        <taxon>Agaricales</taxon>
        <taxon>Agaricineae</taxon>
        <taxon>Psathyrellaceae</taxon>
        <taxon>Ephemerocybe</taxon>
    </lineage>
</organism>